<dbReference type="PANTHER" id="PTHR43084:SF1">
    <property type="entry name" value="PERSULFIDE DIOXYGENASE ETHE1, MITOCHONDRIAL"/>
    <property type="match status" value="1"/>
</dbReference>
<gene>
    <name evidence="3" type="ORF">WKR92_01020</name>
</gene>
<dbReference type="RefSeq" id="WP_375555986.1">
    <property type="nucleotide sequence ID" value="NZ_JBBVGT010000001.1"/>
</dbReference>
<dbReference type="Pfam" id="PF00581">
    <property type="entry name" value="Rhodanese"/>
    <property type="match status" value="2"/>
</dbReference>
<dbReference type="Proteomes" id="UP001580928">
    <property type="component" value="Unassembled WGS sequence"/>
</dbReference>
<dbReference type="InterPro" id="IPR036866">
    <property type="entry name" value="RibonucZ/Hydroxyglut_hydro"/>
</dbReference>
<dbReference type="Gene3D" id="3.60.15.10">
    <property type="entry name" value="Ribonuclease Z/Hydroxyacylglutathione hydrolase-like"/>
    <property type="match status" value="1"/>
</dbReference>
<evidence type="ECO:0000313" key="4">
    <source>
        <dbReference type="Proteomes" id="UP001580928"/>
    </source>
</evidence>
<dbReference type="CDD" id="cd00158">
    <property type="entry name" value="RHOD"/>
    <property type="match status" value="1"/>
</dbReference>
<sequence length="445" mass="49375">MKIEQFYDKGLAHASYAILSRNEIILIDPARNPKPYYDFADTHQAKIVGVIETHPHADFVSSHLEIHHTTGATIYVSALLGADYPHQSFDDGDRIEFGEVSLEALNTPGHSPDSISILLIDQNGEEHALFTGDTLFIGDVGRPDLRENVGNIQDKKEALAKKLYHSTREKIMTLPDDVIVYPAHGAGSLCGKNISTDLESTIGREKEQNYALQDMEESAFVDLILADQPWVPKYFQYNVALNKAGAENFEQSIHAATAFKRFSDLTDNVLIVDTRKASDFRAGHHPHAINIPDSGKFETWLGSVVDPSESFYLVGYSSEQLHEMMKKTAKIGYEKSVNGLIWEDTGSQQEKTFDKDAFDTKPNDYTVLDIRNDGEVAAGKTFEQALHIPLPRLRESADALPVDKPIVVHCAGGLRSAIGASILAKQFDNVTVLDMGETIKDYKKN</sequence>
<keyword evidence="4" id="KW-1185">Reference proteome</keyword>
<dbReference type="SUPFAM" id="SSF56281">
    <property type="entry name" value="Metallo-hydrolase/oxidoreductase"/>
    <property type="match status" value="1"/>
</dbReference>
<dbReference type="Pfam" id="PF00753">
    <property type="entry name" value="Lactamase_B"/>
    <property type="match status" value="1"/>
</dbReference>
<evidence type="ECO:0000256" key="1">
    <source>
        <dbReference type="ARBA" id="ARBA00022723"/>
    </source>
</evidence>
<dbReference type="CDD" id="cd07724">
    <property type="entry name" value="POD-like_MBL-fold"/>
    <property type="match status" value="1"/>
</dbReference>
<dbReference type="InterPro" id="IPR001763">
    <property type="entry name" value="Rhodanese-like_dom"/>
</dbReference>
<feature type="domain" description="Rhodanese" evidence="2">
    <location>
        <begin position="361"/>
        <end position="440"/>
    </location>
</feature>
<comment type="caution">
    <text evidence="3">The sequence shown here is derived from an EMBL/GenBank/DDBJ whole genome shotgun (WGS) entry which is preliminary data.</text>
</comment>
<dbReference type="InterPro" id="IPR001279">
    <property type="entry name" value="Metallo-B-lactamas"/>
</dbReference>
<name>A0ABV5CA55_9SPHI</name>
<dbReference type="Gene3D" id="3.40.250.10">
    <property type="entry name" value="Rhodanese-like domain"/>
    <property type="match status" value="2"/>
</dbReference>
<organism evidence="3 4">
    <name type="scientific">Albibacterium profundi</name>
    <dbReference type="NCBI Taxonomy" id="3134906"/>
    <lineage>
        <taxon>Bacteria</taxon>
        <taxon>Pseudomonadati</taxon>
        <taxon>Bacteroidota</taxon>
        <taxon>Sphingobacteriia</taxon>
        <taxon>Sphingobacteriales</taxon>
        <taxon>Sphingobacteriaceae</taxon>
        <taxon>Albibacterium</taxon>
    </lineage>
</organism>
<dbReference type="PANTHER" id="PTHR43084">
    <property type="entry name" value="PERSULFIDE DIOXYGENASE ETHE1"/>
    <property type="match status" value="1"/>
</dbReference>
<reference evidence="3 4" key="1">
    <citation type="submission" date="2024-04" db="EMBL/GenBank/DDBJ databases">
        <title>Albibacterium profundi sp. nov., isolated from sediment of the Challenger Deep of Mariana Trench.</title>
        <authorList>
            <person name="Wang Y."/>
        </authorList>
    </citation>
    <scope>NUCLEOTIDE SEQUENCE [LARGE SCALE GENOMIC DNA]</scope>
    <source>
        <strain evidence="3 4">RHL897</strain>
    </source>
</reference>
<dbReference type="InterPro" id="IPR036873">
    <property type="entry name" value="Rhodanese-like_dom_sf"/>
</dbReference>
<keyword evidence="1" id="KW-0479">Metal-binding</keyword>
<accession>A0ABV5CA55</accession>
<dbReference type="SUPFAM" id="SSF52821">
    <property type="entry name" value="Rhodanese/Cell cycle control phosphatase"/>
    <property type="match status" value="2"/>
</dbReference>
<dbReference type="SMART" id="SM00450">
    <property type="entry name" value="RHOD"/>
    <property type="match status" value="2"/>
</dbReference>
<dbReference type="EMBL" id="JBBVGT010000001">
    <property type="protein sequence ID" value="MFB5944404.1"/>
    <property type="molecule type" value="Genomic_DNA"/>
</dbReference>
<protein>
    <submittedName>
        <fullName evidence="3">MBL fold metallo-hydrolase</fullName>
    </submittedName>
</protein>
<evidence type="ECO:0000313" key="3">
    <source>
        <dbReference type="EMBL" id="MFB5944404.1"/>
    </source>
</evidence>
<evidence type="ECO:0000259" key="2">
    <source>
        <dbReference type="PROSITE" id="PS50206"/>
    </source>
</evidence>
<dbReference type="InterPro" id="IPR051682">
    <property type="entry name" value="Mito_Persulfide_Diox"/>
</dbReference>
<dbReference type="SMART" id="SM00849">
    <property type="entry name" value="Lactamase_B"/>
    <property type="match status" value="1"/>
</dbReference>
<dbReference type="InterPro" id="IPR044528">
    <property type="entry name" value="POD-like_MBL-fold"/>
</dbReference>
<feature type="domain" description="Rhodanese" evidence="2">
    <location>
        <begin position="265"/>
        <end position="351"/>
    </location>
</feature>
<proteinExistence type="predicted"/>
<dbReference type="PROSITE" id="PS50206">
    <property type="entry name" value="RHODANESE_3"/>
    <property type="match status" value="2"/>
</dbReference>